<dbReference type="EMBL" id="CP054056">
    <property type="protein sequence ID" value="QKJ25337.1"/>
    <property type="molecule type" value="Genomic_DNA"/>
</dbReference>
<dbReference type="KEGG" id="aqg:HRU87_03935"/>
<evidence type="ECO:0000256" key="2">
    <source>
        <dbReference type="ARBA" id="ARBA00022679"/>
    </source>
</evidence>
<dbReference type="AlphaFoldDB" id="A0A7D4UAV2"/>
<evidence type="ECO:0000259" key="4">
    <source>
        <dbReference type="Pfam" id="PF13439"/>
    </source>
</evidence>
<evidence type="ECO:0000313" key="5">
    <source>
        <dbReference type="EMBL" id="QKJ25337.1"/>
    </source>
</evidence>
<proteinExistence type="predicted"/>
<dbReference type="PANTHER" id="PTHR46401">
    <property type="entry name" value="GLYCOSYLTRANSFERASE WBBK-RELATED"/>
    <property type="match status" value="1"/>
</dbReference>
<dbReference type="InterPro" id="IPR028098">
    <property type="entry name" value="Glyco_trans_4-like_N"/>
</dbReference>
<evidence type="ECO:0000313" key="6">
    <source>
        <dbReference type="Proteomes" id="UP000501003"/>
    </source>
</evidence>
<gene>
    <name evidence="5" type="ORF">HRU87_03935</name>
</gene>
<dbReference type="GO" id="GO:0016757">
    <property type="term" value="F:glycosyltransferase activity"/>
    <property type="evidence" value="ECO:0007669"/>
    <property type="project" value="UniProtKB-KW"/>
</dbReference>
<dbReference type="Pfam" id="PF00534">
    <property type="entry name" value="Glycos_transf_1"/>
    <property type="match status" value="1"/>
</dbReference>
<keyword evidence="1" id="KW-0328">Glycosyltransferase</keyword>
<dbReference type="Pfam" id="PF13439">
    <property type="entry name" value="Glyco_transf_4"/>
    <property type="match status" value="1"/>
</dbReference>
<sequence>MTKLCFDARFIKPEHPDGISRFSLNLIAELATMCELTVLISSPEVAAKMPAGVKMIQLPNPTSALEVLTALKLNRAGVKVVFSPMQTTGSLGKKFKLILTLHDLIYYRHRTPPKEFTWAIRVLWRLYHLTFWPQRLVLNGADHVVTVSETTKRQMLQKRLTERPISVIYNSASGAIESRASSNHESQQLSYMGSFIGYKNVETLIRGMGLLPDLTLVCLSRISDQRRNELQNLADQVGAKVEFRNGVSDEEYNFELERSLALVSASRDEGFGIPVVEALERGIPAVISDIEIFEEIGGAAALRFSQDSAQEFASQVRKLQDQQVWMKRSALAIEQARNFSWKKSAEQLLVIARQLGA</sequence>
<keyword evidence="2 5" id="KW-0808">Transferase</keyword>
<feature type="domain" description="Glycosyl transferase family 1" evidence="3">
    <location>
        <begin position="182"/>
        <end position="337"/>
    </location>
</feature>
<protein>
    <submittedName>
        <fullName evidence="5">Glycosyltransferase family 4 protein</fullName>
    </submittedName>
</protein>
<organism evidence="5 6">
    <name type="scientific">Aquiluna borgnonia</name>
    <dbReference type="NCBI Taxonomy" id="2499157"/>
    <lineage>
        <taxon>Bacteria</taxon>
        <taxon>Bacillati</taxon>
        <taxon>Actinomycetota</taxon>
        <taxon>Actinomycetes</taxon>
        <taxon>Micrococcales</taxon>
        <taxon>Microbacteriaceae</taxon>
        <taxon>Luna cluster</taxon>
        <taxon>Luna-1 subcluster</taxon>
        <taxon>Aquiluna</taxon>
    </lineage>
</organism>
<dbReference type="RefSeq" id="WP_173493634.1">
    <property type="nucleotide sequence ID" value="NZ_CP054056.1"/>
</dbReference>
<reference evidence="5 6" key="1">
    <citation type="submission" date="2020-05" db="EMBL/GenBank/DDBJ databases">
        <title>Aquirufa sp. strain 15G-AUS-rot a new Aquirufa species.</title>
        <authorList>
            <person name="Pitt A."/>
            <person name="Hahn M.W."/>
        </authorList>
    </citation>
    <scope>NUCLEOTIDE SEQUENCE [LARGE SCALE GENOMIC DNA]</scope>
    <source>
        <strain evidence="5 6">15G-AUS-rot</strain>
    </source>
</reference>
<dbReference type="SUPFAM" id="SSF53756">
    <property type="entry name" value="UDP-Glycosyltransferase/glycogen phosphorylase"/>
    <property type="match status" value="1"/>
</dbReference>
<dbReference type="CDD" id="cd03809">
    <property type="entry name" value="GT4_MtfB-like"/>
    <property type="match status" value="1"/>
</dbReference>
<dbReference type="Gene3D" id="3.40.50.2000">
    <property type="entry name" value="Glycogen Phosphorylase B"/>
    <property type="match status" value="2"/>
</dbReference>
<dbReference type="PANTHER" id="PTHR46401:SF2">
    <property type="entry name" value="GLYCOSYLTRANSFERASE WBBK-RELATED"/>
    <property type="match status" value="1"/>
</dbReference>
<evidence type="ECO:0000259" key="3">
    <source>
        <dbReference type="Pfam" id="PF00534"/>
    </source>
</evidence>
<name>A0A7D4UAV2_9MICO</name>
<dbReference type="Proteomes" id="UP000501003">
    <property type="component" value="Chromosome"/>
</dbReference>
<evidence type="ECO:0000256" key="1">
    <source>
        <dbReference type="ARBA" id="ARBA00022676"/>
    </source>
</evidence>
<keyword evidence="6" id="KW-1185">Reference proteome</keyword>
<feature type="domain" description="Glycosyltransferase subfamily 4-like N-terminal" evidence="4">
    <location>
        <begin position="17"/>
        <end position="170"/>
    </location>
</feature>
<accession>A0A7D4UAV2</accession>
<dbReference type="InterPro" id="IPR001296">
    <property type="entry name" value="Glyco_trans_1"/>
</dbReference>